<accession>A0A1F6B0V6</accession>
<gene>
    <name evidence="4" type="ORF">A3A63_02205</name>
</gene>
<dbReference type="Proteomes" id="UP000176450">
    <property type="component" value="Unassembled WGS sequence"/>
</dbReference>
<evidence type="ECO:0008006" key="6">
    <source>
        <dbReference type="Google" id="ProtNLM"/>
    </source>
</evidence>
<evidence type="ECO:0000313" key="5">
    <source>
        <dbReference type="Proteomes" id="UP000176450"/>
    </source>
</evidence>
<dbReference type="SUPFAM" id="SSF75005">
    <property type="entry name" value="Arabinanase/levansucrase/invertase"/>
    <property type="match status" value="1"/>
</dbReference>
<sequence>MDKLKDNPIIKPIVDHFWESRATFNPGALHEKGRVHMVYRAIGDQDVSVLGYASSEDGVHFDERLADPAYVPTEPFECSTPFSHASGSYSPYASGGGCYGGCEDPRLTKIGDKVYMTYVAYDGWNPPRVALTSIAFDDFINHKWDWKKPVLISRPGQVNKNACLLPEKIDGKYVLFHRVFPHILVDYLDDLDFDGKTKWLTGHAKISPRRGYWDSRKVGVGATPMKTQDGWLLIYQAVGDQDSSRYKVGAMLLDLNDPTKVLHRSVKPILEPTEWYENEGYKAGVAYPCGSAIMNNTLHVYYGGADMVTCVATAPMDEFMDHLKTAKEAHLASPFGRTVSH</sequence>
<reference evidence="4 5" key="1">
    <citation type="journal article" date="2016" name="Nat. Commun.">
        <title>Thousands of microbial genomes shed light on interconnected biogeochemical processes in an aquifer system.</title>
        <authorList>
            <person name="Anantharaman K."/>
            <person name="Brown C.T."/>
            <person name="Hug L.A."/>
            <person name="Sharon I."/>
            <person name="Castelle C.J."/>
            <person name="Probst A.J."/>
            <person name="Thomas B.C."/>
            <person name="Singh A."/>
            <person name="Wilkins M.J."/>
            <person name="Karaoz U."/>
            <person name="Brodie E.L."/>
            <person name="Williams K.H."/>
            <person name="Hubbard S.S."/>
            <person name="Banfield J.F."/>
        </authorList>
    </citation>
    <scope>NUCLEOTIDE SEQUENCE [LARGE SCALE GENOMIC DNA]</scope>
</reference>
<name>A0A1F6B0V6_9BACT</name>
<dbReference type="EMBL" id="MFJX01000032">
    <property type="protein sequence ID" value="OGG30549.1"/>
    <property type="molecule type" value="Genomic_DNA"/>
</dbReference>
<comment type="similarity">
    <text evidence="3">Belongs to the glycosyl hydrolase 130 family.</text>
</comment>
<dbReference type="GO" id="GO:0016757">
    <property type="term" value="F:glycosyltransferase activity"/>
    <property type="evidence" value="ECO:0007669"/>
    <property type="project" value="UniProtKB-KW"/>
</dbReference>
<dbReference type="PANTHER" id="PTHR34106">
    <property type="entry name" value="GLYCOSIDASE"/>
    <property type="match status" value="1"/>
</dbReference>
<evidence type="ECO:0000256" key="1">
    <source>
        <dbReference type="ARBA" id="ARBA00022676"/>
    </source>
</evidence>
<organism evidence="4 5">
    <name type="scientific">Candidatus Gottesmanbacteria bacterium RIFCSPLOWO2_01_FULL_46_9</name>
    <dbReference type="NCBI Taxonomy" id="1798394"/>
    <lineage>
        <taxon>Bacteria</taxon>
        <taxon>Candidatus Gottesmaniibacteriota</taxon>
    </lineage>
</organism>
<protein>
    <recommendedName>
        <fullName evidence="6">Glycosidase</fullName>
    </recommendedName>
</protein>
<dbReference type="Pfam" id="PF04041">
    <property type="entry name" value="Glyco_hydro_130"/>
    <property type="match status" value="1"/>
</dbReference>
<dbReference type="InterPro" id="IPR023296">
    <property type="entry name" value="Glyco_hydro_beta-prop_sf"/>
</dbReference>
<evidence type="ECO:0000313" key="4">
    <source>
        <dbReference type="EMBL" id="OGG30549.1"/>
    </source>
</evidence>
<keyword evidence="1" id="KW-0328">Glycosyltransferase</keyword>
<evidence type="ECO:0000256" key="3">
    <source>
        <dbReference type="ARBA" id="ARBA00024356"/>
    </source>
</evidence>
<comment type="caution">
    <text evidence="4">The sequence shown here is derived from an EMBL/GenBank/DDBJ whole genome shotgun (WGS) entry which is preliminary data.</text>
</comment>
<keyword evidence="2" id="KW-0808">Transferase</keyword>
<evidence type="ECO:0000256" key="2">
    <source>
        <dbReference type="ARBA" id="ARBA00022679"/>
    </source>
</evidence>
<dbReference type="AlphaFoldDB" id="A0A1F6B0V6"/>
<dbReference type="PANTHER" id="PTHR34106:SF5">
    <property type="entry name" value="GLYCOSIDASE"/>
    <property type="match status" value="1"/>
</dbReference>
<dbReference type="Gene3D" id="2.115.10.20">
    <property type="entry name" value="Glycosyl hydrolase domain, family 43"/>
    <property type="match status" value="1"/>
</dbReference>
<dbReference type="PIRSF" id="PIRSF016202">
    <property type="entry name" value="PH1107"/>
    <property type="match status" value="1"/>
</dbReference>
<dbReference type="CDD" id="cd18614">
    <property type="entry name" value="GH130"/>
    <property type="match status" value="1"/>
</dbReference>
<proteinExistence type="inferred from homology"/>
<dbReference type="InterPro" id="IPR007184">
    <property type="entry name" value="Mannoside_phosphorylase"/>
</dbReference>